<dbReference type="Proteomes" id="UP000325440">
    <property type="component" value="Unassembled WGS sequence"/>
</dbReference>
<protein>
    <submittedName>
        <fullName evidence="1">Uncharacterized protein</fullName>
    </submittedName>
</protein>
<proteinExistence type="predicted"/>
<organism evidence="1 2">
    <name type="scientific">Cinara cedri</name>
    <dbReference type="NCBI Taxonomy" id="506608"/>
    <lineage>
        <taxon>Eukaryota</taxon>
        <taxon>Metazoa</taxon>
        <taxon>Ecdysozoa</taxon>
        <taxon>Arthropoda</taxon>
        <taxon>Hexapoda</taxon>
        <taxon>Insecta</taxon>
        <taxon>Pterygota</taxon>
        <taxon>Neoptera</taxon>
        <taxon>Paraneoptera</taxon>
        <taxon>Hemiptera</taxon>
        <taxon>Sternorrhyncha</taxon>
        <taxon>Aphidomorpha</taxon>
        <taxon>Aphidoidea</taxon>
        <taxon>Aphididae</taxon>
        <taxon>Lachninae</taxon>
        <taxon>Cinara</taxon>
    </lineage>
</organism>
<keyword evidence="2" id="KW-1185">Reference proteome</keyword>
<accession>A0A5E4M2K8</accession>
<dbReference type="AlphaFoldDB" id="A0A5E4M2K8"/>
<evidence type="ECO:0000313" key="1">
    <source>
        <dbReference type="EMBL" id="VVC25295.1"/>
    </source>
</evidence>
<reference evidence="1 2" key="1">
    <citation type="submission" date="2019-08" db="EMBL/GenBank/DDBJ databases">
        <authorList>
            <person name="Alioto T."/>
            <person name="Alioto T."/>
            <person name="Gomez Garrido J."/>
        </authorList>
    </citation>
    <scope>NUCLEOTIDE SEQUENCE [LARGE SCALE GENOMIC DNA]</scope>
</reference>
<gene>
    <name evidence="1" type="ORF">CINCED_3A012503</name>
</gene>
<evidence type="ECO:0000313" key="2">
    <source>
        <dbReference type="Proteomes" id="UP000325440"/>
    </source>
</evidence>
<dbReference type="EMBL" id="CABPRJ010000011">
    <property type="protein sequence ID" value="VVC25295.1"/>
    <property type="molecule type" value="Genomic_DNA"/>
</dbReference>
<name>A0A5E4M2K8_9HEMI</name>
<sequence length="117" mass="13793">MEVKKSFENTPLNSKSIKEEMIDGMTFYSSYYEDKSMQIESFKEEISDGSTSYNPYYRDKSKQLGLMHNSKQEGEEIYVHIKKEVDIIEGCVYESEIVIETDPMESILYQESHFEEK</sequence>